<protein>
    <submittedName>
        <fullName evidence="1">Baseplate assembly protein</fullName>
    </submittedName>
</protein>
<dbReference type="Proteomes" id="UP000179145">
    <property type="component" value="Chromosome"/>
</dbReference>
<dbReference type="InterPro" id="IPR037026">
    <property type="entry name" value="Vgr_OB-fold_dom_sf"/>
</dbReference>
<proteinExistence type="predicted"/>
<dbReference type="eggNOG" id="COG4540">
    <property type="taxonomic scope" value="Bacteria"/>
</dbReference>
<name>A0A1D8UXF8_9PROT</name>
<reference evidence="1 2" key="1">
    <citation type="journal article" date="2016" name="Microb. Cell Fact.">
        <title>Dissection of exopolysaccharide biosynthesis in Kozakia baliensis.</title>
        <authorList>
            <person name="Brandt J.U."/>
            <person name="Jakob F."/>
            <person name="Behr J."/>
            <person name="Geissler A.J."/>
            <person name="Vogel R.F."/>
        </authorList>
    </citation>
    <scope>NUCLEOTIDE SEQUENCE [LARGE SCALE GENOMIC DNA]</scope>
    <source>
        <strain evidence="1 2">DSM 14400</strain>
    </source>
</reference>
<dbReference type="AlphaFoldDB" id="A0A1D8UXF8"/>
<dbReference type="RefSeq" id="WP_070403810.1">
    <property type="nucleotide sequence ID" value="NZ_BJVW01000001.1"/>
</dbReference>
<gene>
    <name evidence="1" type="ORF">A0U89_11800</name>
</gene>
<dbReference type="KEGG" id="kba:A0U89_11800"/>
<dbReference type="EMBL" id="CP014674">
    <property type="protein sequence ID" value="AOX18314.1"/>
    <property type="molecule type" value="Genomic_DNA"/>
</dbReference>
<sequence>MENNFPVAAMINRVAHTMHGIVSAVDPTNHAVKVLLQPENIETGWIADAAMTQVGDLRISCPCAPGTHVVLQPIEGDGEHWVVTGVVYDAVMTPMISPATGEVARPGEFLLAAGCGDVPQNRQVGETAGNTGTWWHVTPQGLFCGIGDTRLTLQGDSIVWQVGGVQAVFSERGLEMTGGDIVTDQHSLNQHRHPFGQEMTGLPVG</sequence>
<dbReference type="STRING" id="153496.A0U89_11800"/>
<organism evidence="1 2">
    <name type="scientific">Kozakia baliensis</name>
    <dbReference type="NCBI Taxonomy" id="153496"/>
    <lineage>
        <taxon>Bacteria</taxon>
        <taxon>Pseudomonadati</taxon>
        <taxon>Pseudomonadota</taxon>
        <taxon>Alphaproteobacteria</taxon>
        <taxon>Acetobacterales</taxon>
        <taxon>Acetobacteraceae</taxon>
        <taxon>Kozakia</taxon>
    </lineage>
</organism>
<dbReference type="Gene3D" id="2.40.50.230">
    <property type="entry name" value="Gp5 N-terminal domain"/>
    <property type="match status" value="1"/>
</dbReference>
<keyword evidence="2" id="KW-1185">Reference proteome</keyword>
<evidence type="ECO:0000313" key="1">
    <source>
        <dbReference type="EMBL" id="AOX18314.1"/>
    </source>
</evidence>
<dbReference type="OrthoDB" id="7269272at2"/>
<evidence type="ECO:0000313" key="2">
    <source>
        <dbReference type="Proteomes" id="UP000179145"/>
    </source>
</evidence>
<accession>A0A1D8UXF8</accession>